<sequence length="66" mass="7795">MPVFLLLLYPESGLQLRRRISAHDLCRLFGDKEVNGYRNGMTTFLAKSQKDEYNIQCKVKKFILMR</sequence>
<protein>
    <submittedName>
        <fullName evidence="1">Uncharacterized protein</fullName>
    </submittedName>
</protein>
<gene>
    <name evidence="1" type="ORF">HMPREF1250_1642</name>
</gene>
<accession>U7UD20</accession>
<comment type="caution">
    <text evidence="1">The sequence shown here is derived from an EMBL/GenBank/DDBJ whole genome shotgun (WGS) entry which is preliminary data.</text>
</comment>
<evidence type="ECO:0000313" key="1">
    <source>
        <dbReference type="EMBL" id="ERT57196.1"/>
    </source>
</evidence>
<organism evidence="1 2">
    <name type="scientific">Megasphaera vaginalis</name>
    <name type="common">ex Srinivasan et al. 2021</name>
    <dbReference type="NCBI Taxonomy" id="1111454"/>
    <lineage>
        <taxon>Bacteria</taxon>
        <taxon>Bacillati</taxon>
        <taxon>Bacillota</taxon>
        <taxon>Negativicutes</taxon>
        <taxon>Veillonellales</taxon>
        <taxon>Veillonellaceae</taxon>
        <taxon>Megasphaera</taxon>
    </lineage>
</organism>
<dbReference type="STRING" id="1111454.HMPREF1250_1642"/>
<name>U7UD20_9FIRM</name>
<dbReference type="Proteomes" id="UP000017090">
    <property type="component" value="Unassembled WGS sequence"/>
</dbReference>
<reference evidence="1 2" key="1">
    <citation type="submission" date="2013-09" db="EMBL/GenBank/DDBJ databases">
        <authorList>
            <person name="Durkin A.S."/>
            <person name="Haft D.R."/>
            <person name="McCorrison J."/>
            <person name="Torralba M."/>
            <person name="Gillis M."/>
            <person name="Haft D.H."/>
            <person name="Methe B."/>
            <person name="Sutton G."/>
            <person name="Nelson K.E."/>
        </authorList>
    </citation>
    <scope>NUCLEOTIDE SEQUENCE [LARGE SCALE GENOMIC DNA]</scope>
    <source>
        <strain evidence="1 2">BV3C16-1</strain>
    </source>
</reference>
<keyword evidence="2" id="KW-1185">Reference proteome</keyword>
<dbReference type="PATRIC" id="fig|1111454.3.peg.1934"/>
<dbReference type="EMBL" id="AWXA01000053">
    <property type="protein sequence ID" value="ERT57196.1"/>
    <property type="molecule type" value="Genomic_DNA"/>
</dbReference>
<proteinExistence type="predicted"/>
<evidence type="ECO:0000313" key="2">
    <source>
        <dbReference type="Proteomes" id="UP000017090"/>
    </source>
</evidence>
<dbReference type="AlphaFoldDB" id="U7UD20"/>